<dbReference type="RefSeq" id="WP_085175190.1">
    <property type="nucleotide sequence ID" value="NZ_LQPC01000030.1"/>
</dbReference>
<keyword evidence="1" id="KW-0547">Nucleotide-binding</keyword>
<feature type="domain" description="ABC transporter" evidence="3">
    <location>
        <begin position="15"/>
        <end position="252"/>
    </location>
</feature>
<gene>
    <name evidence="4" type="ORF">AWC12_15485</name>
</gene>
<dbReference type="InterPro" id="IPR003439">
    <property type="entry name" value="ABC_transporter-like_ATP-bd"/>
</dbReference>
<dbReference type="PANTHER" id="PTHR43790:SF8">
    <property type="entry name" value="SUGAR ABC TRANSPORTER ATP-BINDING PROTEIN"/>
    <property type="match status" value="1"/>
</dbReference>
<dbReference type="InterPro" id="IPR050107">
    <property type="entry name" value="ABC_carbohydrate_import_ATPase"/>
</dbReference>
<evidence type="ECO:0000259" key="3">
    <source>
        <dbReference type="PROSITE" id="PS50893"/>
    </source>
</evidence>
<protein>
    <submittedName>
        <fullName evidence="4">Sugar ABC transporter ATP-binding protein</fullName>
    </submittedName>
</protein>
<dbReference type="PANTHER" id="PTHR43790">
    <property type="entry name" value="CARBOHYDRATE TRANSPORT ATP-BINDING PROTEIN MG119-RELATED"/>
    <property type="match status" value="1"/>
</dbReference>
<dbReference type="AlphaFoldDB" id="A0A1X1WMG7"/>
<name>A0A1X1WMG7_MYCIR</name>
<accession>A0A1X1WMG7</accession>
<evidence type="ECO:0000256" key="1">
    <source>
        <dbReference type="ARBA" id="ARBA00022741"/>
    </source>
</evidence>
<proteinExistence type="predicted"/>
<organism evidence="4 5">
    <name type="scientific">Mycolicibacterium iranicum</name>
    <name type="common">Mycobacterium iranicum</name>
    <dbReference type="NCBI Taxonomy" id="912594"/>
    <lineage>
        <taxon>Bacteria</taxon>
        <taxon>Bacillati</taxon>
        <taxon>Actinomycetota</taxon>
        <taxon>Actinomycetes</taxon>
        <taxon>Mycobacteriales</taxon>
        <taxon>Mycobacteriaceae</taxon>
        <taxon>Mycolicibacterium</taxon>
    </lineage>
</organism>
<reference evidence="4 5" key="1">
    <citation type="submission" date="2016-01" db="EMBL/GenBank/DDBJ databases">
        <title>The new phylogeny of the genus Mycobacterium.</title>
        <authorList>
            <person name="Tarcisio F."/>
            <person name="Conor M."/>
            <person name="Antonella G."/>
            <person name="Elisabetta G."/>
            <person name="Giulia F.S."/>
            <person name="Sara T."/>
            <person name="Anna F."/>
            <person name="Clotilde B."/>
            <person name="Roberto B."/>
            <person name="Veronica D.S."/>
            <person name="Fabio R."/>
            <person name="Monica P."/>
            <person name="Olivier J."/>
            <person name="Enrico T."/>
            <person name="Nicola S."/>
        </authorList>
    </citation>
    <scope>NUCLEOTIDE SEQUENCE [LARGE SCALE GENOMIC DNA]</scope>
    <source>
        <strain evidence="4 5">DSM 45541</strain>
    </source>
</reference>
<dbReference type="Pfam" id="PF00005">
    <property type="entry name" value="ABC_tran"/>
    <property type="match status" value="1"/>
</dbReference>
<dbReference type="CDD" id="cd03216">
    <property type="entry name" value="ABC_Carb_Monos_I"/>
    <property type="match status" value="1"/>
</dbReference>
<comment type="caution">
    <text evidence="4">The sequence shown here is derived from an EMBL/GenBank/DDBJ whole genome shotgun (WGS) entry which is preliminary data.</text>
</comment>
<dbReference type="Gene3D" id="3.40.50.300">
    <property type="entry name" value="P-loop containing nucleotide triphosphate hydrolases"/>
    <property type="match status" value="1"/>
</dbReference>
<dbReference type="PROSITE" id="PS50893">
    <property type="entry name" value="ABC_TRANSPORTER_2"/>
    <property type="match status" value="1"/>
</dbReference>
<dbReference type="InterPro" id="IPR003593">
    <property type="entry name" value="AAA+_ATPase"/>
</dbReference>
<dbReference type="SUPFAM" id="SSF52540">
    <property type="entry name" value="P-loop containing nucleoside triphosphate hydrolases"/>
    <property type="match status" value="1"/>
</dbReference>
<keyword evidence="2 4" id="KW-0067">ATP-binding</keyword>
<dbReference type="Proteomes" id="UP000193622">
    <property type="component" value="Unassembled WGS sequence"/>
</dbReference>
<evidence type="ECO:0000313" key="5">
    <source>
        <dbReference type="Proteomes" id="UP000193622"/>
    </source>
</evidence>
<evidence type="ECO:0000313" key="4">
    <source>
        <dbReference type="EMBL" id="ORV87764.1"/>
    </source>
</evidence>
<dbReference type="SMART" id="SM00382">
    <property type="entry name" value="AAA"/>
    <property type="match status" value="1"/>
</dbReference>
<dbReference type="GO" id="GO:0005524">
    <property type="term" value="F:ATP binding"/>
    <property type="evidence" value="ECO:0007669"/>
    <property type="project" value="UniProtKB-KW"/>
</dbReference>
<dbReference type="EMBL" id="LQPC01000030">
    <property type="protein sequence ID" value="ORV87764.1"/>
    <property type="molecule type" value="Genomic_DNA"/>
</dbReference>
<evidence type="ECO:0000256" key="2">
    <source>
        <dbReference type="ARBA" id="ARBA00022840"/>
    </source>
</evidence>
<sequence length="267" mass="28251">MTGSVAPEPRVRPILELQGVNKSFGVVHVLHDVDFSVYPGQVTALVGDNGAGKSTLVKAIAGIHPIDTGTYLFEGKPVTVRSPNDVSALGVEVVYQDLALCDNLDIVENMFLGRELTSRGMLDEARMETMARDALTSLSVRTVKSVRQPVSSLSGGQRQTVAIAKSVLWNSKVVLLDEPTAALGVAQTRQVIDLVRRLAAQGLGVVLISHNMNDVFEVADRICALYLGRVAADVKASDVTHGQVVELITAGRSGGLGLAPAQAAESM</sequence>
<dbReference type="GO" id="GO:0016887">
    <property type="term" value="F:ATP hydrolysis activity"/>
    <property type="evidence" value="ECO:0007669"/>
    <property type="project" value="InterPro"/>
</dbReference>
<dbReference type="InterPro" id="IPR027417">
    <property type="entry name" value="P-loop_NTPase"/>
</dbReference>